<name>A0A830HN98_9CHLO</name>
<dbReference type="SUPFAM" id="SSF52087">
    <property type="entry name" value="CRAL/TRIO domain"/>
    <property type="match status" value="1"/>
</dbReference>
<dbReference type="CDD" id="cd00170">
    <property type="entry name" value="SEC14"/>
    <property type="match status" value="1"/>
</dbReference>
<dbReference type="PANTHER" id="PTHR45657:SF63">
    <property type="entry name" value="CRAL-TRIO DOMAIN-CONTAINING PROTEIN"/>
    <property type="match status" value="1"/>
</dbReference>
<dbReference type="OrthoDB" id="1434354at2759"/>
<dbReference type="Pfam" id="PF00650">
    <property type="entry name" value="CRAL_TRIO"/>
    <property type="match status" value="1"/>
</dbReference>
<reference evidence="6" key="1">
    <citation type="submission" date="2020-10" db="EMBL/GenBank/DDBJ databases">
        <title>Unveiling of a novel bifunctional photoreceptor, Dualchrome1, isolated from a cosmopolitan green alga.</title>
        <authorList>
            <person name="Suzuki S."/>
            <person name="Kawachi M."/>
        </authorList>
    </citation>
    <scope>NUCLEOTIDE SEQUENCE</scope>
    <source>
        <strain evidence="6">NIES 2893</strain>
    </source>
</reference>
<feature type="domain" description="CRAL-TRIO" evidence="5">
    <location>
        <begin position="268"/>
        <end position="436"/>
    </location>
</feature>
<protein>
    <recommendedName>
        <fullName evidence="5">CRAL-TRIO domain-containing protein</fullName>
    </recommendedName>
</protein>
<dbReference type="PROSITE" id="PS50191">
    <property type="entry name" value="CRAL_TRIO"/>
    <property type="match status" value="1"/>
</dbReference>
<dbReference type="GO" id="GO:0005886">
    <property type="term" value="C:plasma membrane"/>
    <property type="evidence" value="ECO:0007669"/>
    <property type="project" value="UniProtKB-SubCell"/>
</dbReference>
<evidence type="ECO:0000256" key="1">
    <source>
        <dbReference type="ARBA" id="ARBA00004202"/>
    </source>
</evidence>
<dbReference type="SMART" id="SM00516">
    <property type="entry name" value="SEC14"/>
    <property type="match status" value="1"/>
</dbReference>
<comment type="subcellular location">
    <subcellularLocation>
        <location evidence="1">Cell membrane</location>
        <topology evidence="1">Peripheral membrane protein</topology>
    </subcellularLocation>
    <subcellularLocation>
        <location evidence="2">Golgi apparatus membrane</location>
        <topology evidence="2">Peripheral membrane protein</topology>
    </subcellularLocation>
</comment>
<comment type="similarity">
    <text evidence="3">Belongs to the SFH family.</text>
</comment>
<organism evidence="6 7">
    <name type="scientific">Pycnococcus provasolii</name>
    <dbReference type="NCBI Taxonomy" id="41880"/>
    <lineage>
        <taxon>Eukaryota</taxon>
        <taxon>Viridiplantae</taxon>
        <taxon>Chlorophyta</taxon>
        <taxon>Pseudoscourfieldiophyceae</taxon>
        <taxon>Pseudoscourfieldiales</taxon>
        <taxon>Pycnococcaceae</taxon>
        <taxon>Pycnococcus</taxon>
    </lineage>
</organism>
<dbReference type="EMBL" id="BNJQ01000016">
    <property type="protein sequence ID" value="GHP07250.1"/>
    <property type="molecule type" value="Genomic_DNA"/>
</dbReference>
<dbReference type="GO" id="GO:0000139">
    <property type="term" value="C:Golgi membrane"/>
    <property type="evidence" value="ECO:0007669"/>
    <property type="project" value="UniProtKB-SubCell"/>
</dbReference>
<keyword evidence="7" id="KW-1185">Reference proteome</keyword>
<dbReference type="Proteomes" id="UP000660262">
    <property type="component" value="Unassembled WGS sequence"/>
</dbReference>
<comment type="caution">
    <text evidence="6">The sequence shown here is derived from an EMBL/GenBank/DDBJ whole genome shotgun (WGS) entry which is preliminary data.</text>
</comment>
<dbReference type="PANTHER" id="PTHR45657">
    <property type="entry name" value="CRAL-TRIO DOMAIN-CONTAINING PROTEIN YKL091C-RELATED"/>
    <property type="match status" value="1"/>
</dbReference>
<dbReference type="AlphaFoldDB" id="A0A830HN98"/>
<sequence length="453" mass="49809">MMKNGIHDDVAPPDDDRGEQQRAAAASNAMNVPCGVMQWWDDTHVAHSPRSTNHLKNERIRLTRRETPPPRRWIDGSVENSSIILSEEKKNNNGDDGDFSSSVIALTSDVVRMGKVPSVLLIAHHALKECQPLEGMEAKKVLAIAALPGVLEEHSAAAALSSETGEDPTDPTHLPGNILLALAGEELVSRCVRSYPKKTPQELCEYIAAVLRYRARVGADTLLRHVPSADPTDASYHILPRALAPDFQPSVELPSLAQAWRLFHVGWPSVVLKATDRWGHPILVDRISQMQSEPLQVLPVDLLELFHVQVMEALSVEKRTVISPAHGQRIYKHIYVMDVGGLSLTMAMSSRILSTASRLAKLDKQIYTDTLHKLYITNTPTAFWALWSVASTWLHSDTLKKVVILRGDGVKELVEDDGVDAESLPEFLGGTCRGGVVSAESLVRSHHQTPAAK</sequence>
<dbReference type="InterPro" id="IPR036865">
    <property type="entry name" value="CRAL-TRIO_dom_sf"/>
</dbReference>
<proteinExistence type="inferred from homology"/>
<evidence type="ECO:0000256" key="4">
    <source>
        <dbReference type="SAM" id="MobiDB-lite"/>
    </source>
</evidence>
<feature type="compositionally biased region" description="Basic and acidic residues" evidence="4">
    <location>
        <begin position="1"/>
        <end position="20"/>
    </location>
</feature>
<evidence type="ECO:0000313" key="7">
    <source>
        <dbReference type="Proteomes" id="UP000660262"/>
    </source>
</evidence>
<evidence type="ECO:0000256" key="3">
    <source>
        <dbReference type="ARBA" id="ARBA00038020"/>
    </source>
</evidence>
<dbReference type="InterPro" id="IPR001251">
    <property type="entry name" value="CRAL-TRIO_dom"/>
</dbReference>
<evidence type="ECO:0000313" key="6">
    <source>
        <dbReference type="EMBL" id="GHP07250.1"/>
    </source>
</evidence>
<accession>A0A830HN98</accession>
<evidence type="ECO:0000259" key="5">
    <source>
        <dbReference type="PROSITE" id="PS50191"/>
    </source>
</evidence>
<dbReference type="Gene3D" id="3.40.525.10">
    <property type="entry name" value="CRAL-TRIO lipid binding domain"/>
    <property type="match status" value="1"/>
</dbReference>
<dbReference type="InterPro" id="IPR051026">
    <property type="entry name" value="PI/PC_transfer"/>
</dbReference>
<gene>
    <name evidence="6" type="ORF">PPROV_000599100</name>
</gene>
<evidence type="ECO:0000256" key="2">
    <source>
        <dbReference type="ARBA" id="ARBA00004395"/>
    </source>
</evidence>
<feature type="region of interest" description="Disordered" evidence="4">
    <location>
        <begin position="1"/>
        <end position="27"/>
    </location>
</feature>